<dbReference type="Proteomes" id="UP001487305">
    <property type="component" value="Unassembled WGS sequence"/>
</dbReference>
<reference evidence="2 3" key="1">
    <citation type="submission" date="2024-04" db="EMBL/GenBank/DDBJ databases">
        <title>Human intestinal bacterial collection.</title>
        <authorList>
            <person name="Pauvert C."/>
            <person name="Hitch T.C.A."/>
            <person name="Clavel T."/>
        </authorList>
    </citation>
    <scope>NUCLEOTIDE SEQUENCE [LARGE SCALE GENOMIC DNA]</scope>
    <source>
        <strain evidence="2 3">CLA-KB-H42</strain>
    </source>
</reference>
<name>A0ABV1JEL7_9ACTN</name>
<keyword evidence="1" id="KW-0812">Transmembrane</keyword>
<comment type="caution">
    <text evidence="2">The sequence shown here is derived from an EMBL/GenBank/DDBJ whole genome shotgun (WGS) entry which is preliminary data.</text>
</comment>
<accession>A0ABV1JEL7</accession>
<gene>
    <name evidence="2" type="ORF">AAA083_07390</name>
</gene>
<evidence type="ECO:0000313" key="2">
    <source>
        <dbReference type="EMBL" id="MEQ3362796.1"/>
    </source>
</evidence>
<dbReference type="RefSeq" id="WP_349227371.1">
    <property type="nucleotide sequence ID" value="NZ_DBFADM010000017.1"/>
</dbReference>
<feature type="transmembrane region" description="Helical" evidence="1">
    <location>
        <begin position="60"/>
        <end position="82"/>
    </location>
</feature>
<proteinExistence type="predicted"/>
<protein>
    <submittedName>
        <fullName evidence="2">Uncharacterized protein</fullName>
    </submittedName>
</protein>
<keyword evidence="3" id="KW-1185">Reference proteome</keyword>
<dbReference type="EMBL" id="JBBNOP010000005">
    <property type="protein sequence ID" value="MEQ3362796.1"/>
    <property type="molecule type" value="Genomic_DNA"/>
</dbReference>
<sequence length="140" mass="14802">MTCDRKQEIALRIICALNGACAAIFGMIMMIWADDAPMGLSDLVPALQALPLPGFMIENLFWPGLALLLVNGIANIVATALFSSRKAAACAWALAAGILLIGWCAFEMLYLPNVASVFYLVVGIAQTALAAKAMAARTAR</sequence>
<evidence type="ECO:0000313" key="3">
    <source>
        <dbReference type="Proteomes" id="UP001487305"/>
    </source>
</evidence>
<feature type="transmembrane region" description="Helical" evidence="1">
    <location>
        <begin position="117"/>
        <end position="135"/>
    </location>
</feature>
<feature type="transmembrane region" description="Helical" evidence="1">
    <location>
        <begin position="9"/>
        <end position="33"/>
    </location>
</feature>
<keyword evidence="1" id="KW-1133">Transmembrane helix</keyword>
<keyword evidence="1" id="KW-0472">Membrane</keyword>
<feature type="transmembrane region" description="Helical" evidence="1">
    <location>
        <begin position="89"/>
        <end position="111"/>
    </location>
</feature>
<organism evidence="2 3">
    <name type="scientific">Raoultibacter massiliensis</name>
    <dbReference type="NCBI Taxonomy" id="1852371"/>
    <lineage>
        <taxon>Bacteria</taxon>
        <taxon>Bacillati</taxon>
        <taxon>Actinomycetota</taxon>
        <taxon>Coriobacteriia</taxon>
        <taxon>Eggerthellales</taxon>
        <taxon>Eggerthellaceae</taxon>
        <taxon>Raoultibacter</taxon>
    </lineage>
</organism>
<evidence type="ECO:0000256" key="1">
    <source>
        <dbReference type="SAM" id="Phobius"/>
    </source>
</evidence>